<dbReference type="PANTHER" id="PTHR28026:SF9">
    <property type="entry name" value="2-HYDROXY-PALMITIC ACID DIOXYGENASE MPO1"/>
    <property type="match status" value="1"/>
</dbReference>
<evidence type="ECO:0008006" key="4">
    <source>
        <dbReference type="Google" id="ProtNLM"/>
    </source>
</evidence>
<dbReference type="Pfam" id="PF06127">
    <property type="entry name" value="Mpo1-like"/>
    <property type="match status" value="1"/>
</dbReference>
<feature type="transmembrane region" description="Helical" evidence="1">
    <location>
        <begin position="21"/>
        <end position="42"/>
    </location>
</feature>
<proteinExistence type="predicted"/>
<accession>A0A5E4PJ80</accession>
<evidence type="ECO:0000313" key="3">
    <source>
        <dbReference type="Proteomes" id="UP000324194"/>
    </source>
</evidence>
<dbReference type="GO" id="GO:0046521">
    <property type="term" value="P:sphingoid catabolic process"/>
    <property type="evidence" value="ECO:0007669"/>
    <property type="project" value="TreeGrafter"/>
</dbReference>
<feature type="transmembrane region" description="Helical" evidence="1">
    <location>
        <begin position="54"/>
        <end position="87"/>
    </location>
</feature>
<evidence type="ECO:0000256" key="1">
    <source>
        <dbReference type="SAM" id="Phobius"/>
    </source>
</evidence>
<organism evidence="2 3">
    <name type="scientific">Aquicella siphonis</name>
    <dbReference type="NCBI Taxonomy" id="254247"/>
    <lineage>
        <taxon>Bacteria</taxon>
        <taxon>Pseudomonadati</taxon>
        <taxon>Pseudomonadota</taxon>
        <taxon>Gammaproteobacteria</taxon>
        <taxon>Legionellales</taxon>
        <taxon>Coxiellaceae</taxon>
        <taxon>Aquicella</taxon>
    </lineage>
</organism>
<keyword evidence="3" id="KW-1185">Reference proteome</keyword>
<protein>
    <recommendedName>
        <fullName evidence="4">DUF962 domain-containing protein</fullName>
    </recommendedName>
</protein>
<evidence type="ECO:0000313" key="2">
    <source>
        <dbReference type="EMBL" id="VVC77129.1"/>
    </source>
</evidence>
<reference evidence="2 3" key="1">
    <citation type="submission" date="2019-08" db="EMBL/GenBank/DDBJ databases">
        <authorList>
            <person name="Guy L."/>
        </authorList>
    </citation>
    <scope>NUCLEOTIDE SEQUENCE [LARGE SCALE GENOMIC DNA]</scope>
    <source>
        <strain evidence="2 3">SGT-108</strain>
    </source>
</reference>
<feature type="transmembrane region" description="Helical" evidence="1">
    <location>
        <begin position="99"/>
        <end position="121"/>
    </location>
</feature>
<keyword evidence="1" id="KW-1133">Transmembrane helix</keyword>
<gene>
    <name evidence="2" type="ORF">AQUSIP_24560</name>
</gene>
<dbReference type="AlphaFoldDB" id="A0A5E4PJ80"/>
<dbReference type="Proteomes" id="UP000324194">
    <property type="component" value="Chromosome 2"/>
</dbReference>
<name>A0A5E4PJ80_9COXI</name>
<dbReference type="RefSeq" id="WP_172622875.1">
    <property type="nucleotide sequence ID" value="NZ_LR699120.1"/>
</dbReference>
<feature type="transmembrane region" description="Helical" evidence="1">
    <location>
        <begin position="133"/>
        <end position="152"/>
    </location>
</feature>
<keyword evidence="1" id="KW-0812">Transmembrane</keyword>
<dbReference type="InterPro" id="IPR009305">
    <property type="entry name" value="Mpo1-like"/>
</dbReference>
<dbReference type="PANTHER" id="PTHR28026">
    <property type="entry name" value="DUF962 DOMAIN PROTEIN (AFU_ORTHOLOGUE AFUA_8G05310)"/>
    <property type="match status" value="1"/>
</dbReference>
<dbReference type="KEGG" id="asip:AQUSIP_24560"/>
<keyword evidence="1" id="KW-0472">Membrane</keyword>
<dbReference type="GO" id="GO:0016020">
    <property type="term" value="C:membrane"/>
    <property type="evidence" value="ECO:0007669"/>
    <property type="project" value="GOC"/>
</dbReference>
<sequence>MKNIVQHMSIYTSHHQKLITKVTHFIGIPAIILAIQIVLDWLHVPFLHSGHITVAWIAVSILLIYYAFLDVYLSLAAVLFLVPLTYAGHILGKGHFNSGSLLLFLILFILGWVLQLVGHYFEGKRPAFLHNAFQLLIAPIFLTAELLFALGLRKELQRKIDSAIR</sequence>
<dbReference type="EMBL" id="LR699120">
    <property type="protein sequence ID" value="VVC77129.1"/>
    <property type="molecule type" value="Genomic_DNA"/>
</dbReference>